<evidence type="ECO:0000313" key="1">
    <source>
        <dbReference type="EMBL" id="KAK7837433.1"/>
    </source>
</evidence>
<gene>
    <name evidence="1" type="ORF">CFP56_021252</name>
</gene>
<keyword evidence="2" id="KW-1185">Reference proteome</keyword>
<dbReference type="EMBL" id="PKMF04000329">
    <property type="protein sequence ID" value="KAK7837433.1"/>
    <property type="molecule type" value="Genomic_DNA"/>
</dbReference>
<protein>
    <submittedName>
        <fullName evidence="1">Uncharacterized protein</fullName>
    </submittedName>
</protein>
<accession>A0AAW0KFW5</accession>
<comment type="caution">
    <text evidence="1">The sequence shown here is derived from an EMBL/GenBank/DDBJ whole genome shotgun (WGS) entry which is preliminary data.</text>
</comment>
<dbReference type="AlphaFoldDB" id="A0AAW0KFW5"/>
<evidence type="ECO:0000313" key="2">
    <source>
        <dbReference type="Proteomes" id="UP000237347"/>
    </source>
</evidence>
<organism evidence="1 2">
    <name type="scientific">Quercus suber</name>
    <name type="common">Cork oak</name>
    <dbReference type="NCBI Taxonomy" id="58331"/>
    <lineage>
        <taxon>Eukaryota</taxon>
        <taxon>Viridiplantae</taxon>
        <taxon>Streptophyta</taxon>
        <taxon>Embryophyta</taxon>
        <taxon>Tracheophyta</taxon>
        <taxon>Spermatophyta</taxon>
        <taxon>Magnoliopsida</taxon>
        <taxon>eudicotyledons</taxon>
        <taxon>Gunneridae</taxon>
        <taxon>Pentapetalae</taxon>
        <taxon>rosids</taxon>
        <taxon>fabids</taxon>
        <taxon>Fagales</taxon>
        <taxon>Fagaceae</taxon>
        <taxon>Quercus</taxon>
    </lineage>
</organism>
<name>A0AAW0KFW5_QUESU</name>
<sequence length="102" mass="11609">MISGAYDTLTAAIEWTFSQLLRFTVHLVLLFQMKSWKNCSTKSTQTLPNHNVPGEVVAIAEFPKCSSFDCVRKDHYIPHYQVGSIQKEENISLKGNLTRVHI</sequence>
<proteinExistence type="predicted"/>
<reference evidence="1 2" key="1">
    <citation type="journal article" date="2018" name="Sci. Data">
        <title>The draft genome sequence of cork oak.</title>
        <authorList>
            <person name="Ramos A.M."/>
            <person name="Usie A."/>
            <person name="Barbosa P."/>
            <person name="Barros P.M."/>
            <person name="Capote T."/>
            <person name="Chaves I."/>
            <person name="Simoes F."/>
            <person name="Abreu I."/>
            <person name="Carrasquinho I."/>
            <person name="Faro C."/>
            <person name="Guimaraes J.B."/>
            <person name="Mendonca D."/>
            <person name="Nobrega F."/>
            <person name="Rodrigues L."/>
            <person name="Saibo N.J.M."/>
            <person name="Varela M.C."/>
            <person name="Egas C."/>
            <person name="Matos J."/>
            <person name="Miguel C.M."/>
            <person name="Oliveira M.M."/>
            <person name="Ricardo C.P."/>
            <person name="Goncalves S."/>
        </authorList>
    </citation>
    <scope>NUCLEOTIDE SEQUENCE [LARGE SCALE GENOMIC DNA]</scope>
    <source>
        <strain evidence="2">cv. HL8</strain>
    </source>
</reference>
<dbReference type="Proteomes" id="UP000237347">
    <property type="component" value="Unassembled WGS sequence"/>
</dbReference>